<dbReference type="Gene3D" id="3.60.21.10">
    <property type="match status" value="1"/>
</dbReference>
<dbReference type="RefSeq" id="WP_173416716.1">
    <property type="nucleotide sequence ID" value="NZ_CP054139.1"/>
</dbReference>
<dbReference type="InterPro" id="IPR004843">
    <property type="entry name" value="Calcineurin-like_PHP"/>
</dbReference>
<keyword evidence="1" id="KW-0732">Signal</keyword>
<feature type="domain" description="Calcineurin-like phosphoesterase" evidence="3">
    <location>
        <begin position="54"/>
        <end position="266"/>
    </location>
</feature>
<accession>A0A7D4QEE3</accession>
<gene>
    <name evidence="4" type="ORF">HQ865_20610</name>
</gene>
<dbReference type="GO" id="GO:0003993">
    <property type="term" value="F:acid phosphatase activity"/>
    <property type="evidence" value="ECO:0007669"/>
    <property type="project" value="InterPro"/>
</dbReference>
<dbReference type="PANTHER" id="PTHR22953">
    <property type="entry name" value="ACID PHOSPHATASE RELATED"/>
    <property type="match status" value="1"/>
</dbReference>
<name>A0A7D4QEE3_9SPHI</name>
<dbReference type="KEGG" id="mmab:HQ865_20610"/>
<proteinExistence type="predicted"/>
<reference evidence="4 5" key="1">
    <citation type="submission" date="2020-05" db="EMBL/GenBank/DDBJ databases">
        <title>Mucilaginibacter mali sp. nov.</title>
        <authorList>
            <person name="Kim H.S."/>
            <person name="Lee K.C."/>
            <person name="Suh M.K."/>
            <person name="Kim J.-S."/>
            <person name="Han K.-I."/>
            <person name="Eom M.K."/>
            <person name="Shin Y.K."/>
            <person name="Lee J.-S."/>
        </authorList>
    </citation>
    <scope>NUCLEOTIDE SEQUENCE [LARGE SCALE GENOMIC DNA]</scope>
    <source>
        <strain evidence="4 5">G2-14</strain>
    </source>
</reference>
<protein>
    <submittedName>
        <fullName evidence="4">Metallophosphoesterase</fullName>
    </submittedName>
</protein>
<sequence length="365" mass="40464">MTSIAPNAIPRPVFKLGQPDDNYKYQPLPPPPGKYPYRLTHAGKNTQQLCFHMVGDTGGMHDTEKQHRVAVEMTKQYLSAAHQPEFLFHLGDLVYNYGEAGSYAQQFFQPYEKYPGHIYAIAGNHDSDVNPVAIAPYKSLDAFAAVFCDIEHRRVTFGGDTNRKSGIQPHIYWTLETPLATIIGMHSNVPKYGVVDDEQIDWFKQELKHAGAQRPNKAVIVAVHHAPYSADTNHGSSEPMINLLEGIFEETGIRPDLVASGHVHNYQRFQKSYADGKALTYLVAGAGGYDELHPLAGLHDPRYSAGSDLFSDIDLLAWNDTRHGFLKIDLEKNAGGFNLIGEYYIVDALPGAGGTLADRFLIKLA</sequence>
<organism evidence="4 5">
    <name type="scientific">Mucilaginibacter mali</name>
    <dbReference type="NCBI Taxonomy" id="2740462"/>
    <lineage>
        <taxon>Bacteria</taxon>
        <taxon>Pseudomonadati</taxon>
        <taxon>Bacteroidota</taxon>
        <taxon>Sphingobacteriia</taxon>
        <taxon>Sphingobacteriales</taxon>
        <taxon>Sphingobacteriaceae</taxon>
        <taxon>Mucilaginibacter</taxon>
    </lineage>
</organism>
<evidence type="ECO:0000313" key="5">
    <source>
        <dbReference type="Proteomes" id="UP000505355"/>
    </source>
</evidence>
<dbReference type="AlphaFoldDB" id="A0A7D4QEE3"/>
<evidence type="ECO:0000256" key="2">
    <source>
        <dbReference type="SAM" id="MobiDB-lite"/>
    </source>
</evidence>
<feature type="region of interest" description="Disordered" evidence="2">
    <location>
        <begin position="1"/>
        <end position="21"/>
    </location>
</feature>
<dbReference type="Proteomes" id="UP000505355">
    <property type="component" value="Chromosome"/>
</dbReference>
<dbReference type="PANTHER" id="PTHR22953:SF153">
    <property type="entry name" value="PURPLE ACID PHOSPHATASE"/>
    <property type="match status" value="1"/>
</dbReference>
<evidence type="ECO:0000313" key="4">
    <source>
        <dbReference type="EMBL" id="QKJ32064.1"/>
    </source>
</evidence>
<dbReference type="SUPFAM" id="SSF56300">
    <property type="entry name" value="Metallo-dependent phosphatases"/>
    <property type="match status" value="1"/>
</dbReference>
<dbReference type="InterPro" id="IPR029052">
    <property type="entry name" value="Metallo-depent_PP-like"/>
</dbReference>
<keyword evidence="5" id="KW-1185">Reference proteome</keyword>
<evidence type="ECO:0000256" key="1">
    <source>
        <dbReference type="ARBA" id="ARBA00022729"/>
    </source>
</evidence>
<dbReference type="EMBL" id="CP054139">
    <property type="protein sequence ID" value="QKJ32064.1"/>
    <property type="molecule type" value="Genomic_DNA"/>
</dbReference>
<dbReference type="Pfam" id="PF00149">
    <property type="entry name" value="Metallophos"/>
    <property type="match status" value="1"/>
</dbReference>
<dbReference type="InterPro" id="IPR039331">
    <property type="entry name" value="PAPs-like"/>
</dbReference>
<evidence type="ECO:0000259" key="3">
    <source>
        <dbReference type="Pfam" id="PF00149"/>
    </source>
</evidence>